<feature type="transmembrane region" description="Helical" evidence="1">
    <location>
        <begin position="79"/>
        <end position="102"/>
    </location>
</feature>
<feature type="transmembrane region" description="Helical" evidence="1">
    <location>
        <begin position="12"/>
        <end position="34"/>
    </location>
</feature>
<reference evidence="2 3" key="1">
    <citation type="submission" date="2018-11" db="EMBL/GenBank/DDBJ databases">
        <title>Genomes From Bacteria Associated with the Canine Oral Cavity: a Test Case for Automated Genome-Based Taxonomic Assignment.</title>
        <authorList>
            <person name="Coil D.A."/>
            <person name="Jospin G."/>
            <person name="Darling A.E."/>
            <person name="Wallis C."/>
            <person name="Davis I.J."/>
            <person name="Harris S."/>
            <person name="Eisen J.A."/>
            <person name="Holcombe L.J."/>
            <person name="O'Flynn C."/>
        </authorList>
    </citation>
    <scope>NUCLEOTIDE SEQUENCE [LARGE SCALE GENOMIC DNA]</scope>
    <source>
        <strain evidence="2 3">OH4460_COT-188</strain>
    </source>
</reference>
<protein>
    <recommendedName>
        <fullName evidence="4">HrgC protein</fullName>
    </recommendedName>
</protein>
<proteinExistence type="predicted"/>
<evidence type="ECO:0000313" key="2">
    <source>
        <dbReference type="EMBL" id="RRD22789.1"/>
    </source>
</evidence>
<feature type="transmembrane region" description="Helical" evidence="1">
    <location>
        <begin position="165"/>
        <end position="187"/>
    </location>
</feature>
<dbReference type="RefSeq" id="WP_124797186.1">
    <property type="nucleotide sequence ID" value="NZ_RQYY01000020.1"/>
</dbReference>
<organism evidence="2 3">
    <name type="scientific">Fusobacterium canifelinum</name>
    <dbReference type="NCBI Taxonomy" id="285729"/>
    <lineage>
        <taxon>Bacteria</taxon>
        <taxon>Fusobacteriati</taxon>
        <taxon>Fusobacteriota</taxon>
        <taxon>Fusobacteriia</taxon>
        <taxon>Fusobacteriales</taxon>
        <taxon>Fusobacteriaceae</taxon>
        <taxon>Fusobacterium</taxon>
    </lineage>
</organism>
<keyword evidence="1" id="KW-0812">Transmembrane</keyword>
<dbReference type="EMBL" id="RQYY01000020">
    <property type="protein sequence ID" value="RRD22789.1"/>
    <property type="molecule type" value="Genomic_DNA"/>
</dbReference>
<sequence length="191" mass="22629">MAVKVKLEKDGYVKNGFTGFSWTTLFFGFWVPLFRLKLKDFLMFFIFFIVKLLILYMFFSQWYKLVYSLSFFGELNISYSILTPITLLTAVGPIEIWIAYYYNKYYTDNLLYDGFYVIDGDEYSAAVLKDYAYLPYSEEELADAQKREISLNYSKQARKSERTKVITFFVLTIIFYFIAIVAFIKFATNNL</sequence>
<name>A0A3P1ULI0_9FUSO</name>
<comment type="caution">
    <text evidence="2">The sequence shown here is derived from an EMBL/GenBank/DDBJ whole genome shotgun (WGS) entry which is preliminary data.</text>
</comment>
<feature type="transmembrane region" description="Helical" evidence="1">
    <location>
        <begin position="41"/>
        <end position="59"/>
    </location>
</feature>
<keyword evidence="1" id="KW-0472">Membrane</keyword>
<dbReference type="Proteomes" id="UP000281534">
    <property type="component" value="Unassembled WGS sequence"/>
</dbReference>
<dbReference type="OrthoDB" id="88178at2"/>
<accession>A0A3P1ULI0</accession>
<evidence type="ECO:0000256" key="1">
    <source>
        <dbReference type="SAM" id="Phobius"/>
    </source>
</evidence>
<keyword evidence="1" id="KW-1133">Transmembrane helix</keyword>
<dbReference type="AlphaFoldDB" id="A0A3P1ULI0"/>
<gene>
    <name evidence="2" type="ORF">EII27_09230</name>
</gene>
<evidence type="ECO:0008006" key="4">
    <source>
        <dbReference type="Google" id="ProtNLM"/>
    </source>
</evidence>
<evidence type="ECO:0000313" key="3">
    <source>
        <dbReference type="Proteomes" id="UP000281534"/>
    </source>
</evidence>